<dbReference type="AlphaFoldDB" id="A0A6J1BEP5"/>
<dbReference type="GeneID" id="110426972"/>
<evidence type="ECO:0000313" key="2">
    <source>
        <dbReference type="Proteomes" id="UP000504621"/>
    </source>
</evidence>
<gene>
    <name evidence="3" type="primary">LOC110426972</name>
</gene>
<sequence length="142" mass="16747">MEHLPIHLPYKAKVGAPIQYRWMYPFERFLQHLKKKAKNRAFIEGSICEAYMIKEISSFCSWYFEPTVQTRLNQVPRNDDGGNVDSLGHLSSFTLLRRAFGPLDKSRFLDDDEFYVAELYVLMNCEEMLPYIKYHPTINSND</sequence>
<dbReference type="PANTHER" id="PTHR48258:SF3">
    <property type="entry name" value="FK506-BINDING PROTEIN 4-LIKE ISOFORM X1"/>
    <property type="match status" value="1"/>
</dbReference>
<dbReference type="OrthoDB" id="1001220at2759"/>
<organism evidence="2 3">
    <name type="scientific">Herrania umbratica</name>
    <dbReference type="NCBI Taxonomy" id="108875"/>
    <lineage>
        <taxon>Eukaryota</taxon>
        <taxon>Viridiplantae</taxon>
        <taxon>Streptophyta</taxon>
        <taxon>Embryophyta</taxon>
        <taxon>Tracheophyta</taxon>
        <taxon>Spermatophyta</taxon>
        <taxon>Magnoliopsida</taxon>
        <taxon>eudicotyledons</taxon>
        <taxon>Gunneridae</taxon>
        <taxon>Pentapetalae</taxon>
        <taxon>rosids</taxon>
        <taxon>malvids</taxon>
        <taxon>Malvales</taxon>
        <taxon>Malvaceae</taxon>
        <taxon>Byttnerioideae</taxon>
        <taxon>Herrania</taxon>
    </lineage>
</organism>
<protein>
    <submittedName>
        <fullName evidence="3">Uncharacterized protein LOC110426972</fullName>
    </submittedName>
</protein>
<proteinExistence type="predicted"/>
<feature type="domain" description="DUF4218" evidence="1">
    <location>
        <begin position="1"/>
        <end position="78"/>
    </location>
</feature>
<accession>A0A6J1BEP5</accession>
<reference evidence="3" key="1">
    <citation type="submission" date="2025-08" db="UniProtKB">
        <authorList>
            <consortium name="RefSeq"/>
        </authorList>
    </citation>
    <scope>IDENTIFICATION</scope>
    <source>
        <tissue evidence="3">Leaf</tissue>
    </source>
</reference>
<dbReference type="PANTHER" id="PTHR48258">
    <property type="entry name" value="DUF4218 DOMAIN-CONTAINING PROTEIN-RELATED"/>
    <property type="match status" value="1"/>
</dbReference>
<dbReference type="Proteomes" id="UP000504621">
    <property type="component" value="Unplaced"/>
</dbReference>
<keyword evidence="2" id="KW-1185">Reference proteome</keyword>
<evidence type="ECO:0000313" key="3">
    <source>
        <dbReference type="RefSeq" id="XP_021297997.1"/>
    </source>
</evidence>
<dbReference type="Pfam" id="PF13960">
    <property type="entry name" value="DUF4218"/>
    <property type="match status" value="1"/>
</dbReference>
<evidence type="ECO:0000259" key="1">
    <source>
        <dbReference type="Pfam" id="PF13960"/>
    </source>
</evidence>
<dbReference type="InterPro" id="IPR025452">
    <property type="entry name" value="DUF4218"/>
</dbReference>
<name>A0A6J1BEP5_9ROSI</name>
<dbReference type="RefSeq" id="XP_021297997.1">
    <property type="nucleotide sequence ID" value="XM_021442322.1"/>
</dbReference>